<feature type="transmembrane region" description="Helical" evidence="1">
    <location>
        <begin position="187"/>
        <end position="206"/>
    </location>
</feature>
<protein>
    <submittedName>
        <fullName evidence="2">DUF998 domain-containing protein</fullName>
    </submittedName>
</protein>
<keyword evidence="1" id="KW-1133">Transmembrane helix</keyword>
<keyword evidence="1" id="KW-0472">Membrane</keyword>
<feature type="transmembrane region" description="Helical" evidence="1">
    <location>
        <begin position="12"/>
        <end position="30"/>
    </location>
</feature>
<reference evidence="2 3" key="1">
    <citation type="submission" date="2023-03" db="EMBL/GenBank/DDBJ databases">
        <title>Draft genome sequence of type strain Streptomyces ferralitis JCM 14344.</title>
        <authorList>
            <person name="Klaysubun C."/>
            <person name="Duangmal K."/>
        </authorList>
    </citation>
    <scope>NUCLEOTIDE SEQUENCE [LARGE SCALE GENOMIC DNA]</scope>
    <source>
        <strain evidence="2 3">JCM 14344</strain>
    </source>
</reference>
<organism evidence="2 3">
    <name type="scientific">Streptantibioticus ferralitis</name>
    <dbReference type="NCBI Taxonomy" id="236510"/>
    <lineage>
        <taxon>Bacteria</taxon>
        <taxon>Bacillati</taxon>
        <taxon>Actinomycetota</taxon>
        <taxon>Actinomycetes</taxon>
        <taxon>Kitasatosporales</taxon>
        <taxon>Streptomycetaceae</taxon>
        <taxon>Streptantibioticus</taxon>
    </lineage>
</organism>
<evidence type="ECO:0000313" key="2">
    <source>
        <dbReference type="EMBL" id="MDF2255602.1"/>
    </source>
</evidence>
<sequence>MTQNSRRLTAAWLLMVASVVYNDWLLQFFLSTGLDQRDSYVSELFAADQPYRTLFSCIELACAALVITAAFLARSLFPQLLAAGWMAVVGVGVFSAADVLLPMRCAPSIERHCAEVNPWHTTTSGAVHFALFASMALFIVASHQGAPCLPLVRQWGPWLLPTSMAAAIATVGPFFGHPGGQGIAQRIHLVSVGVWFVLLSAELIAINNRPPRVRSSSPGAPMVR</sequence>
<dbReference type="Pfam" id="PF06197">
    <property type="entry name" value="DUF998"/>
    <property type="match status" value="1"/>
</dbReference>
<gene>
    <name evidence="2" type="ORF">P2L57_07675</name>
</gene>
<feature type="transmembrane region" description="Helical" evidence="1">
    <location>
        <begin position="80"/>
        <end position="101"/>
    </location>
</feature>
<dbReference type="RefSeq" id="WP_275810366.1">
    <property type="nucleotide sequence ID" value="NZ_BAAANM010000017.1"/>
</dbReference>
<dbReference type="InterPro" id="IPR009339">
    <property type="entry name" value="DUF998"/>
</dbReference>
<feature type="transmembrane region" description="Helical" evidence="1">
    <location>
        <begin position="125"/>
        <end position="143"/>
    </location>
</feature>
<name>A0ABT5YW22_9ACTN</name>
<evidence type="ECO:0000256" key="1">
    <source>
        <dbReference type="SAM" id="Phobius"/>
    </source>
</evidence>
<evidence type="ECO:0000313" key="3">
    <source>
        <dbReference type="Proteomes" id="UP001220022"/>
    </source>
</evidence>
<feature type="transmembrane region" description="Helical" evidence="1">
    <location>
        <begin position="155"/>
        <end position="175"/>
    </location>
</feature>
<dbReference type="EMBL" id="JARHTQ010000004">
    <property type="protein sequence ID" value="MDF2255602.1"/>
    <property type="molecule type" value="Genomic_DNA"/>
</dbReference>
<feature type="transmembrane region" description="Helical" evidence="1">
    <location>
        <begin position="50"/>
        <end position="73"/>
    </location>
</feature>
<accession>A0ABT5YW22</accession>
<keyword evidence="3" id="KW-1185">Reference proteome</keyword>
<proteinExistence type="predicted"/>
<comment type="caution">
    <text evidence="2">The sequence shown here is derived from an EMBL/GenBank/DDBJ whole genome shotgun (WGS) entry which is preliminary data.</text>
</comment>
<keyword evidence="1" id="KW-0812">Transmembrane</keyword>
<dbReference type="Proteomes" id="UP001220022">
    <property type="component" value="Unassembled WGS sequence"/>
</dbReference>